<dbReference type="EMBL" id="LR908092">
    <property type="protein sequence ID" value="CAD7254256.1"/>
    <property type="molecule type" value="Genomic_DNA"/>
</dbReference>
<dbReference type="Gene3D" id="3.40.50.620">
    <property type="entry name" value="HUPs"/>
    <property type="match status" value="1"/>
</dbReference>
<name>A0A7R9AHY7_9CRUS</name>
<keyword evidence="6" id="KW-0030">Aminoacyl-tRNA synthetase</keyword>
<evidence type="ECO:0000256" key="5">
    <source>
        <dbReference type="ARBA" id="ARBA00022840"/>
    </source>
</evidence>
<organism evidence="8">
    <name type="scientific">Darwinula stevensoni</name>
    <dbReference type="NCBI Taxonomy" id="69355"/>
    <lineage>
        <taxon>Eukaryota</taxon>
        <taxon>Metazoa</taxon>
        <taxon>Ecdysozoa</taxon>
        <taxon>Arthropoda</taxon>
        <taxon>Crustacea</taxon>
        <taxon>Oligostraca</taxon>
        <taxon>Ostracoda</taxon>
        <taxon>Podocopa</taxon>
        <taxon>Podocopida</taxon>
        <taxon>Darwinulocopina</taxon>
        <taxon>Darwinuloidea</taxon>
        <taxon>Darwinulidae</taxon>
        <taxon>Darwinula</taxon>
    </lineage>
</organism>
<evidence type="ECO:0000256" key="6">
    <source>
        <dbReference type="RuleBase" id="RU363038"/>
    </source>
</evidence>
<feature type="non-terminal residue" evidence="8">
    <location>
        <position position="1"/>
    </location>
</feature>
<accession>A0A7R9AHY7</accession>
<comment type="similarity">
    <text evidence="6">Belongs to the class-I aminoacyl-tRNA synthetase family.</text>
</comment>
<dbReference type="InterPro" id="IPR018095">
    <property type="entry name" value="Thymidylate_kin_CS"/>
</dbReference>
<dbReference type="Proteomes" id="UP000677054">
    <property type="component" value="Unassembled WGS sequence"/>
</dbReference>
<dbReference type="SUPFAM" id="SSF52374">
    <property type="entry name" value="Nucleotidylyl transferase"/>
    <property type="match status" value="1"/>
</dbReference>
<gene>
    <name evidence="8" type="ORF">DSTB1V02_LOCUS14002</name>
</gene>
<feature type="domain" description="Arginyl-tRNA synthetase catalytic core" evidence="7">
    <location>
        <begin position="31"/>
        <end position="259"/>
    </location>
</feature>
<keyword evidence="5 6" id="KW-0067">ATP-binding</keyword>
<dbReference type="GO" id="GO:0006420">
    <property type="term" value="P:arginyl-tRNA aminoacylation"/>
    <property type="evidence" value="ECO:0007669"/>
    <property type="project" value="InterPro"/>
</dbReference>
<dbReference type="InterPro" id="IPR014729">
    <property type="entry name" value="Rossmann-like_a/b/a_fold"/>
</dbReference>
<dbReference type="GO" id="GO:0004814">
    <property type="term" value="F:arginine-tRNA ligase activity"/>
    <property type="evidence" value="ECO:0007669"/>
    <property type="project" value="InterPro"/>
</dbReference>
<dbReference type="PANTHER" id="PTHR11956:SF5">
    <property type="entry name" value="ARGININE--TRNA LIGASE, CYTOPLASMIC"/>
    <property type="match status" value="1"/>
</dbReference>
<dbReference type="InterPro" id="IPR027417">
    <property type="entry name" value="P-loop_NTPase"/>
</dbReference>
<keyword evidence="6" id="KW-0436">Ligase</keyword>
<dbReference type="SUPFAM" id="SSF52540">
    <property type="entry name" value="P-loop containing nucleoside triphosphate hydrolases"/>
    <property type="match status" value="1"/>
</dbReference>
<dbReference type="GO" id="GO:0005524">
    <property type="term" value="F:ATP binding"/>
    <property type="evidence" value="ECO:0007669"/>
    <property type="project" value="UniProtKB-KW"/>
</dbReference>
<protein>
    <recommendedName>
        <fullName evidence="7">Arginyl-tRNA synthetase catalytic core domain-containing protein</fullName>
    </recommendedName>
</protein>
<dbReference type="Pfam" id="PF00750">
    <property type="entry name" value="tRNA-synt_1d"/>
    <property type="match status" value="1"/>
</dbReference>
<keyword evidence="9" id="KW-1185">Reference proteome</keyword>
<dbReference type="PROSITE" id="PS01331">
    <property type="entry name" value="THYMIDYLATE_KINASE"/>
    <property type="match status" value="1"/>
</dbReference>
<dbReference type="GO" id="GO:0006233">
    <property type="term" value="P:dTDP biosynthetic process"/>
    <property type="evidence" value="ECO:0007669"/>
    <property type="project" value="InterPro"/>
</dbReference>
<evidence type="ECO:0000256" key="2">
    <source>
        <dbReference type="ARBA" id="ARBA00022727"/>
    </source>
</evidence>
<evidence type="ECO:0000256" key="1">
    <source>
        <dbReference type="ARBA" id="ARBA00022679"/>
    </source>
</evidence>
<evidence type="ECO:0000256" key="3">
    <source>
        <dbReference type="ARBA" id="ARBA00022741"/>
    </source>
</evidence>
<keyword evidence="2" id="KW-0545">Nucleotide biosynthesis</keyword>
<dbReference type="Gene3D" id="3.40.50.300">
    <property type="entry name" value="P-loop containing nucleotide triphosphate hydrolases"/>
    <property type="match status" value="1"/>
</dbReference>
<dbReference type="InterPro" id="IPR035684">
    <property type="entry name" value="ArgRS_core"/>
</dbReference>
<keyword evidence="3 6" id="KW-0547">Nucleotide-binding</keyword>
<evidence type="ECO:0000313" key="9">
    <source>
        <dbReference type="Proteomes" id="UP000677054"/>
    </source>
</evidence>
<feature type="non-terminal residue" evidence="8">
    <location>
        <position position="362"/>
    </location>
</feature>
<keyword evidence="1" id="KW-0808">Transferase</keyword>
<evidence type="ECO:0000259" key="7">
    <source>
        <dbReference type="Pfam" id="PF00750"/>
    </source>
</evidence>
<dbReference type="GO" id="GO:0004798">
    <property type="term" value="F:dTMP kinase activity"/>
    <property type="evidence" value="ECO:0007669"/>
    <property type="project" value="InterPro"/>
</dbReference>
<proteinExistence type="inferred from homology"/>
<dbReference type="EMBL" id="CAJPEV010008574">
    <property type="protein sequence ID" value="CAG0905332.1"/>
    <property type="molecule type" value="Genomic_DNA"/>
</dbReference>
<dbReference type="AlphaFoldDB" id="A0A7R9AHY7"/>
<dbReference type="PANTHER" id="PTHR11956">
    <property type="entry name" value="ARGINYL-TRNA SYNTHETASE"/>
    <property type="match status" value="1"/>
</dbReference>
<sequence length="362" mass="41794">LFGNNETPASQNIKGDKFVGKYYVEFENQLKREAQNLKDNEQTPIMIKAQELLQKWEEGDEETLELWRKMNNWVYEGFNKTYNKLGVDFDVVQYESNTYLLGKEIIKIGLEKGVFYKKDDGSIWCDLSDVGLDEKIVQRADGTSVYITQDLGTATERFKDFDLDRIIYTVGNEQDYHFKVLFAILKKLGFSWSDQLEHLSYGMVDLPDGKMKSREGTVIDADDIMQEMYLEAEKKSLELGKLEGFTQEEKNNLYEKIGIDGSGKSTQAKFLEEFLSSKNETYLTCEPTFNPIGQMIRDIFSGKINSNNHVITGLFVADRLDHILNEYYGIISKLEKGINVISDRYYFSSFAYQGAHVPFDWV</sequence>
<reference evidence="8" key="1">
    <citation type="submission" date="2020-11" db="EMBL/GenBank/DDBJ databases">
        <authorList>
            <person name="Tran Van P."/>
        </authorList>
    </citation>
    <scope>NUCLEOTIDE SEQUENCE</scope>
</reference>
<keyword evidence="6" id="KW-0648">Protein biosynthesis</keyword>
<evidence type="ECO:0000313" key="8">
    <source>
        <dbReference type="EMBL" id="CAD7254256.1"/>
    </source>
</evidence>
<dbReference type="CDD" id="cd01672">
    <property type="entry name" value="TMPK"/>
    <property type="match status" value="1"/>
</dbReference>
<dbReference type="OrthoDB" id="68056at2759"/>
<evidence type="ECO:0000256" key="4">
    <source>
        <dbReference type="ARBA" id="ARBA00022777"/>
    </source>
</evidence>
<dbReference type="InterPro" id="IPR001278">
    <property type="entry name" value="Arg-tRNA-ligase"/>
</dbReference>
<keyword evidence="4" id="KW-0418">Kinase</keyword>